<dbReference type="AlphaFoldDB" id="A0A1J1CB49"/>
<sequence>MRAPGAKKRLHLFQLNVVKNMMYPGSHTHPINHSTIQPFNYSTIQLFNHNQGE</sequence>
<reference evidence="1 2" key="1">
    <citation type="submission" date="2016-11" db="EMBL/GenBank/DDBJ databases">
        <title>Genomic analysis of Caldithrix abyssi and proposal of a novel bacterial phylum Caldithrichaeota.</title>
        <authorList>
            <person name="Kublanov I."/>
            <person name="Sigalova O."/>
            <person name="Gavrilov S."/>
            <person name="Lebedinsky A."/>
            <person name="Ivanova N."/>
            <person name="Daum C."/>
            <person name="Reddy T."/>
            <person name="Klenk H.P."/>
            <person name="Goker M."/>
            <person name="Reva O."/>
            <person name="Miroshnichenko M."/>
            <person name="Kyprides N."/>
            <person name="Woyke T."/>
            <person name="Gelfand M."/>
        </authorList>
    </citation>
    <scope>NUCLEOTIDE SEQUENCE [LARGE SCALE GENOMIC DNA]</scope>
    <source>
        <strain evidence="1 2">LF13</strain>
    </source>
</reference>
<organism evidence="1 2">
    <name type="scientific">Caldithrix abyssi DSM 13497</name>
    <dbReference type="NCBI Taxonomy" id="880073"/>
    <lineage>
        <taxon>Bacteria</taxon>
        <taxon>Pseudomonadati</taxon>
        <taxon>Calditrichota</taxon>
        <taxon>Calditrichia</taxon>
        <taxon>Calditrichales</taxon>
        <taxon>Calditrichaceae</taxon>
        <taxon>Caldithrix</taxon>
    </lineage>
</organism>
<name>A0A1J1CB49_CALAY</name>
<evidence type="ECO:0000313" key="2">
    <source>
        <dbReference type="Proteomes" id="UP000183868"/>
    </source>
</evidence>
<accession>A0A1J1CB49</accession>
<evidence type="ECO:0000313" key="1">
    <source>
        <dbReference type="EMBL" id="APF19489.1"/>
    </source>
</evidence>
<gene>
    <name evidence="1" type="ORF">Cabys_2741</name>
</gene>
<dbReference type="EMBL" id="CP018099">
    <property type="protein sequence ID" value="APF19489.1"/>
    <property type="molecule type" value="Genomic_DNA"/>
</dbReference>
<protein>
    <submittedName>
        <fullName evidence="1">Uncharacterized protein</fullName>
    </submittedName>
</protein>
<dbReference type="Proteomes" id="UP000183868">
    <property type="component" value="Chromosome"/>
</dbReference>
<proteinExistence type="predicted"/>
<dbReference type="KEGG" id="caby:Cabys_2741"/>